<evidence type="ECO:0000313" key="10">
    <source>
        <dbReference type="EMBL" id="CAL4064802.1"/>
    </source>
</evidence>
<dbReference type="SUPFAM" id="SSF57850">
    <property type="entry name" value="RING/U-box"/>
    <property type="match status" value="1"/>
</dbReference>
<dbReference type="Gene3D" id="1.10.10.60">
    <property type="entry name" value="Homeodomain-like"/>
    <property type="match status" value="1"/>
</dbReference>
<evidence type="ECO:0000313" key="11">
    <source>
        <dbReference type="Proteomes" id="UP001497623"/>
    </source>
</evidence>
<comment type="subcellular location">
    <subcellularLocation>
        <location evidence="1">Nucleus</location>
    </subcellularLocation>
</comment>
<feature type="domain" description="HTH myb-type" evidence="9">
    <location>
        <begin position="123"/>
        <end position="177"/>
    </location>
</feature>
<dbReference type="SUPFAM" id="SSF46689">
    <property type="entry name" value="Homeodomain-like"/>
    <property type="match status" value="1"/>
</dbReference>
<feature type="domain" description="Myb-like" evidence="7">
    <location>
        <begin position="117"/>
        <end position="173"/>
    </location>
</feature>
<dbReference type="CDD" id="cd00167">
    <property type="entry name" value="SANT"/>
    <property type="match status" value="1"/>
</dbReference>
<evidence type="ECO:0000259" key="9">
    <source>
        <dbReference type="PROSITE" id="PS51294"/>
    </source>
</evidence>
<dbReference type="GO" id="GO:0005634">
    <property type="term" value="C:nucleus"/>
    <property type="evidence" value="ECO:0007669"/>
    <property type="project" value="UniProtKB-SubCell"/>
</dbReference>
<dbReference type="EMBL" id="CAXKWB010001547">
    <property type="protein sequence ID" value="CAL4064802.1"/>
    <property type="molecule type" value="Genomic_DNA"/>
</dbReference>
<dbReference type="Pfam" id="PF00569">
    <property type="entry name" value="ZZ"/>
    <property type="match status" value="1"/>
</dbReference>
<keyword evidence="11" id="KW-1185">Reference proteome</keyword>
<reference evidence="10 11" key="1">
    <citation type="submission" date="2024-05" db="EMBL/GenBank/DDBJ databases">
        <authorList>
            <person name="Wallberg A."/>
        </authorList>
    </citation>
    <scope>NUCLEOTIDE SEQUENCE [LARGE SCALE GENOMIC DNA]</scope>
</reference>
<name>A0AAV2PX76_MEGNR</name>
<dbReference type="PROSITE" id="PS50090">
    <property type="entry name" value="MYB_LIKE"/>
    <property type="match status" value="1"/>
</dbReference>
<dbReference type="GO" id="GO:0008270">
    <property type="term" value="F:zinc ion binding"/>
    <property type="evidence" value="ECO:0007669"/>
    <property type="project" value="UniProtKB-KW"/>
</dbReference>
<feature type="non-terminal residue" evidence="10">
    <location>
        <position position="352"/>
    </location>
</feature>
<dbReference type="PROSITE" id="PS50135">
    <property type="entry name" value="ZF_ZZ_2"/>
    <property type="match status" value="1"/>
</dbReference>
<evidence type="ECO:0000256" key="3">
    <source>
        <dbReference type="ARBA" id="ARBA00022771"/>
    </source>
</evidence>
<evidence type="ECO:0000256" key="2">
    <source>
        <dbReference type="ARBA" id="ARBA00022723"/>
    </source>
</evidence>
<evidence type="ECO:0000259" key="8">
    <source>
        <dbReference type="PROSITE" id="PS50135"/>
    </source>
</evidence>
<sequence>MKALFRLEAQRTKAVKDLEQLEEVRDKAMNDPLGFVTSLQNGENLNLPASQDIVQIPHIDWEKYNVKSIMQTMRPKTRKRILQESLQSHNSSPEVKDPCSNGDGKYFVRGRAYDESKPQTFNQAWSEDEQRKLEELLIKFPDEPIASHRWMKISKELGTRTSLQVQSRVQKYFIALKREKLPVPGRAPRNNLVRRQGFRRKGFLHSNSSSRTSIFMKAFEMEDEESLAATSHLLADIQTSNPEPWDVSDEEDISEELRESEEYQELLRLKQVRKLKLQEEERSIITHYGFACDVCGINPIEGVRWHCIECPSSTSTDVCDKCVKTSFTNEWHQTTHILQPVRALSIRDTVVL</sequence>
<evidence type="ECO:0000256" key="5">
    <source>
        <dbReference type="PROSITE-ProRule" id="PRU00228"/>
    </source>
</evidence>
<dbReference type="InterPro" id="IPR037830">
    <property type="entry name" value="ZZZ3"/>
</dbReference>
<evidence type="ECO:0000256" key="1">
    <source>
        <dbReference type="ARBA" id="ARBA00004123"/>
    </source>
</evidence>
<dbReference type="SMART" id="SM00717">
    <property type="entry name" value="SANT"/>
    <property type="match status" value="1"/>
</dbReference>
<dbReference type="Gene3D" id="3.30.60.90">
    <property type="match status" value="1"/>
</dbReference>
<dbReference type="InterPro" id="IPR009057">
    <property type="entry name" value="Homeodomain-like_sf"/>
</dbReference>
<evidence type="ECO:0000256" key="4">
    <source>
        <dbReference type="ARBA" id="ARBA00022833"/>
    </source>
</evidence>
<dbReference type="AlphaFoldDB" id="A0AAV2PX76"/>
<organism evidence="10 11">
    <name type="scientific">Meganyctiphanes norvegica</name>
    <name type="common">Northern krill</name>
    <name type="synonym">Thysanopoda norvegica</name>
    <dbReference type="NCBI Taxonomy" id="48144"/>
    <lineage>
        <taxon>Eukaryota</taxon>
        <taxon>Metazoa</taxon>
        <taxon>Ecdysozoa</taxon>
        <taxon>Arthropoda</taxon>
        <taxon>Crustacea</taxon>
        <taxon>Multicrustacea</taxon>
        <taxon>Malacostraca</taxon>
        <taxon>Eumalacostraca</taxon>
        <taxon>Eucarida</taxon>
        <taxon>Euphausiacea</taxon>
        <taxon>Euphausiidae</taxon>
        <taxon>Meganyctiphanes</taxon>
    </lineage>
</organism>
<dbReference type="PANTHER" id="PTHR22705">
    <property type="entry name" value="ZINC FINGER, ZZ DOMAIN CONTAINING 3"/>
    <property type="match status" value="1"/>
</dbReference>
<dbReference type="InterPro" id="IPR001005">
    <property type="entry name" value="SANT/Myb"/>
</dbReference>
<comment type="caution">
    <text evidence="10">The sequence shown here is derived from an EMBL/GenBank/DDBJ whole genome shotgun (WGS) entry which is preliminary data.</text>
</comment>
<evidence type="ECO:0008006" key="12">
    <source>
        <dbReference type="Google" id="ProtNLM"/>
    </source>
</evidence>
<gene>
    <name evidence="10" type="ORF">MNOR_LOCUS4260</name>
</gene>
<keyword evidence="6" id="KW-0175">Coiled coil</keyword>
<feature type="coiled-coil region" evidence="6">
    <location>
        <begin position="4"/>
        <end position="31"/>
    </location>
</feature>
<dbReference type="InterPro" id="IPR043145">
    <property type="entry name" value="Znf_ZZ_sf"/>
</dbReference>
<accession>A0AAV2PX76</accession>
<keyword evidence="3 5" id="KW-0863">Zinc-finger</keyword>
<dbReference type="Proteomes" id="UP001497623">
    <property type="component" value="Unassembled WGS sequence"/>
</dbReference>
<evidence type="ECO:0000256" key="6">
    <source>
        <dbReference type="SAM" id="Coils"/>
    </source>
</evidence>
<dbReference type="GO" id="GO:0070461">
    <property type="term" value="C:SAGA-type complex"/>
    <property type="evidence" value="ECO:0007669"/>
    <property type="project" value="UniProtKB-ARBA"/>
</dbReference>
<dbReference type="SMART" id="SM00291">
    <property type="entry name" value="ZnF_ZZ"/>
    <property type="match status" value="1"/>
</dbReference>
<feature type="domain" description="ZZ-type" evidence="8">
    <location>
        <begin position="287"/>
        <end position="346"/>
    </location>
</feature>
<dbReference type="InterPro" id="IPR000433">
    <property type="entry name" value="Znf_ZZ"/>
</dbReference>
<dbReference type="InterPro" id="IPR017930">
    <property type="entry name" value="Myb_dom"/>
</dbReference>
<evidence type="ECO:0000259" key="7">
    <source>
        <dbReference type="PROSITE" id="PS50090"/>
    </source>
</evidence>
<keyword evidence="4" id="KW-0862">Zinc</keyword>
<dbReference type="PANTHER" id="PTHR22705:SF0">
    <property type="entry name" value="ZZ-TYPE ZINC FINGER-CONTAINING PROTEIN 3"/>
    <property type="match status" value="1"/>
</dbReference>
<proteinExistence type="predicted"/>
<dbReference type="PROSITE" id="PS51294">
    <property type="entry name" value="HTH_MYB"/>
    <property type="match status" value="1"/>
</dbReference>
<keyword evidence="2" id="KW-0479">Metal-binding</keyword>
<protein>
    <recommendedName>
        <fullName evidence="12">ZZ-type zinc finger-containing protein 3</fullName>
    </recommendedName>
</protein>
<dbReference type="Pfam" id="PF00249">
    <property type="entry name" value="Myb_DNA-binding"/>
    <property type="match status" value="1"/>
</dbReference>